<name>A0A919YCE4_9BACL</name>
<keyword evidence="2" id="KW-1185">Reference proteome</keyword>
<gene>
    <name evidence="1" type="ORF">J34TS1_38060</name>
</gene>
<sequence>MIFPPKNTFLKLIIELIYVYIKRMYRFLFFILQNASFYKMIENYNEFVGSVNRTAVTNIKQGETKDYETEKTVTYDLYVGTGRYAGSLW</sequence>
<organism evidence="1 2">
    <name type="scientific">Paenibacillus azoreducens</name>
    <dbReference type="NCBI Taxonomy" id="116718"/>
    <lineage>
        <taxon>Bacteria</taxon>
        <taxon>Bacillati</taxon>
        <taxon>Bacillota</taxon>
        <taxon>Bacilli</taxon>
        <taxon>Bacillales</taxon>
        <taxon>Paenibacillaceae</taxon>
        <taxon>Paenibacillus</taxon>
    </lineage>
</organism>
<dbReference type="Proteomes" id="UP000682811">
    <property type="component" value="Unassembled WGS sequence"/>
</dbReference>
<reference evidence="1 2" key="1">
    <citation type="submission" date="2021-03" db="EMBL/GenBank/DDBJ databases">
        <title>Antimicrobial resistance genes in bacteria isolated from Japanese honey, and their potential for conferring macrolide and lincosamide resistance in the American foulbrood pathogen Paenibacillus larvae.</title>
        <authorList>
            <person name="Okamoto M."/>
            <person name="Kumagai M."/>
            <person name="Kanamori H."/>
            <person name="Takamatsu D."/>
        </authorList>
    </citation>
    <scope>NUCLEOTIDE SEQUENCE [LARGE SCALE GENOMIC DNA]</scope>
    <source>
        <strain evidence="1 2">J34TS1</strain>
    </source>
</reference>
<proteinExistence type="predicted"/>
<protein>
    <submittedName>
        <fullName evidence="1">Uncharacterized protein</fullName>
    </submittedName>
</protein>
<dbReference type="EMBL" id="BORT01000018">
    <property type="protein sequence ID" value="GIO49041.1"/>
    <property type="molecule type" value="Genomic_DNA"/>
</dbReference>
<evidence type="ECO:0000313" key="1">
    <source>
        <dbReference type="EMBL" id="GIO49041.1"/>
    </source>
</evidence>
<comment type="caution">
    <text evidence="1">The sequence shown here is derived from an EMBL/GenBank/DDBJ whole genome shotgun (WGS) entry which is preliminary data.</text>
</comment>
<evidence type="ECO:0000313" key="2">
    <source>
        <dbReference type="Proteomes" id="UP000682811"/>
    </source>
</evidence>
<accession>A0A919YCE4</accession>
<dbReference type="AlphaFoldDB" id="A0A919YCE4"/>